<organism evidence="1 2">
    <name type="scientific">Apibacter muscae</name>
    <dbReference type="NCBI Taxonomy" id="2509004"/>
    <lineage>
        <taxon>Bacteria</taxon>
        <taxon>Pseudomonadati</taxon>
        <taxon>Bacteroidota</taxon>
        <taxon>Flavobacteriia</taxon>
        <taxon>Flavobacteriales</taxon>
        <taxon>Weeksellaceae</taxon>
        <taxon>Apibacter</taxon>
    </lineage>
</organism>
<comment type="caution">
    <text evidence="1">The sequence shown here is derived from an EMBL/GenBank/DDBJ whole genome shotgun (WGS) entry which is preliminary data.</text>
</comment>
<evidence type="ECO:0000313" key="2">
    <source>
        <dbReference type="Proteomes" id="UP000319499"/>
    </source>
</evidence>
<reference evidence="1 2" key="1">
    <citation type="submission" date="2019-02" db="EMBL/GenBank/DDBJ databases">
        <title>Apibacter muscae sp. nov.: a novel member of the house fly microbiota.</title>
        <authorList>
            <person name="Park R."/>
        </authorList>
    </citation>
    <scope>NUCLEOTIDE SEQUENCE [LARGE SCALE GENOMIC DNA]</scope>
    <source>
        <strain evidence="1 2">AL1</strain>
    </source>
</reference>
<dbReference type="AlphaFoldDB" id="A0A563DES5"/>
<dbReference type="RefSeq" id="WP_146292476.1">
    <property type="nucleotide sequence ID" value="NZ_SELH01000018.1"/>
</dbReference>
<keyword evidence="2" id="KW-1185">Reference proteome</keyword>
<evidence type="ECO:0000313" key="1">
    <source>
        <dbReference type="EMBL" id="TWP28433.1"/>
    </source>
</evidence>
<dbReference type="EMBL" id="SELH01000018">
    <property type="protein sequence ID" value="TWP28433.1"/>
    <property type="molecule type" value="Genomic_DNA"/>
</dbReference>
<protein>
    <submittedName>
        <fullName evidence="1">Uncharacterized protein</fullName>
    </submittedName>
</protein>
<name>A0A563DES5_9FLAO</name>
<accession>A0A563DES5</accession>
<dbReference type="OrthoDB" id="1210000at2"/>
<proteinExistence type="predicted"/>
<dbReference type="Proteomes" id="UP000319499">
    <property type="component" value="Unassembled WGS sequence"/>
</dbReference>
<gene>
    <name evidence="1" type="ORF">ETU09_05780</name>
</gene>
<sequence length="802" mass="92590">MQNISVIIDGLELDIDSSSDFPITIDYQLEDSQDFQEKKSSQSIGLTLPATLNNQKILNTFHNPSVNDLTKEAIYTNIRQISMETDGFEIFVGKAIPKKAIKKGGIPILYEMNCFGNNADWIIDLKELTLYDILKHIEFTFNENTIINSWQFDGQNANLPYVFAPVKYGEWMDPDYNNGEGKPKGSDKNYSIKTMRPSLSLYWIFYWGFKSIGYKIKSEFFNTNYFKRLVIPWSFGGFLTSENTKYEIHKFLARTNGEEKWFDYRGSNFVDLDVKDNLDGCYDNNNTLVSGDYTGSNGAINGGGTEMIWKYNPPHYGPLEVMMKMSLYYDYLLQDNNPVESTDMSLDLYWYHKDASTGVITEFIEHIRDDEITTGQKQESGLRDIYRMFTVSPNDEIICKVWLRLFPGKGSNQCRCKLRVDEYTTDYFRIPVGGNISFDAYLSLQKENFLDVVRGTADLFNLSIQTDPVNKEVLIEPTHSYSITNNKNQLLEGYFTDNILNWGEKEDISQESTLELYDDNAREYVFKFKEDSNDGALKVVQDRYKITIGSGKYVFNKRFKAEKKEFENRYFSPTMHYLVDDFQGITGIAPQMICLVPENISNTSSSEAQNTFNPKIAYYKGLVLGAGGWIFNGKTYMNYPYLFSVNYKPGGENDPILSYTDEKIGNNGNFKIGRGLLKRFFWQRLAIMNNGQWLTTNFELNNTDIINWYHRERIALDGELWELLSIKGYSSIKGESTECVLRKWVPITQREDDNTYPSEKSILTDAVKVDKEITNQSSEIDKVFDNQYSRAICLYKDIPKPQ</sequence>